<evidence type="ECO:0000313" key="2">
    <source>
        <dbReference type="EMBL" id="KAL2856487.1"/>
    </source>
</evidence>
<organism evidence="2 3">
    <name type="scientific">Aspergillus pseudoustus</name>
    <dbReference type="NCBI Taxonomy" id="1810923"/>
    <lineage>
        <taxon>Eukaryota</taxon>
        <taxon>Fungi</taxon>
        <taxon>Dikarya</taxon>
        <taxon>Ascomycota</taxon>
        <taxon>Pezizomycotina</taxon>
        <taxon>Eurotiomycetes</taxon>
        <taxon>Eurotiomycetidae</taxon>
        <taxon>Eurotiales</taxon>
        <taxon>Aspergillaceae</taxon>
        <taxon>Aspergillus</taxon>
        <taxon>Aspergillus subgen. Nidulantes</taxon>
    </lineage>
</organism>
<dbReference type="SUPFAM" id="SSF51322">
    <property type="entry name" value="Cyanovirin-N"/>
    <property type="match status" value="1"/>
</dbReference>
<dbReference type="Proteomes" id="UP001610446">
    <property type="component" value="Unassembled WGS sequence"/>
</dbReference>
<dbReference type="Pfam" id="PF08881">
    <property type="entry name" value="CVNH"/>
    <property type="match status" value="1"/>
</dbReference>
<dbReference type="PANTHER" id="PTHR42076:SF1">
    <property type="entry name" value="CYANOVIRIN-N DOMAIN-CONTAINING PROTEIN"/>
    <property type="match status" value="1"/>
</dbReference>
<dbReference type="InterPro" id="IPR011058">
    <property type="entry name" value="Cyanovirin-N"/>
</dbReference>
<proteinExistence type="predicted"/>
<accession>A0ABR4KWN5</accession>
<evidence type="ECO:0000313" key="3">
    <source>
        <dbReference type="Proteomes" id="UP001610446"/>
    </source>
</evidence>
<dbReference type="InterPro" id="IPR036673">
    <property type="entry name" value="Cyanovirin-N_sf"/>
</dbReference>
<comment type="caution">
    <text evidence="2">The sequence shown here is derived from an EMBL/GenBank/DDBJ whole genome shotgun (WGS) entry which is preliminary data.</text>
</comment>
<dbReference type="PANTHER" id="PTHR42076">
    <property type="entry name" value="CYANOVIRIN-N HOMOLOG"/>
    <property type="match status" value="1"/>
</dbReference>
<evidence type="ECO:0000259" key="1">
    <source>
        <dbReference type="SMART" id="SM01111"/>
    </source>
</evidence>
<name>A0ABR4KWN5_9EURO</name>
<protein>
    <submittedName>
        <fullName evidence="2">Cyanovirin-N</fullName>
    </submittedName>
</protein>
<dbReference type="Gene3D" id="2.30.60.10">
    <property type="entry name" value="Cyanovirin-N"/>
    <property type="match status" value="1"/>
</dbReference>
<keyword evidence="3" id="KW-1185">Reference proteome</keyword>
<dbReference type="SMART" id="SM01111">
    <property type="entry name" value="CVNH"/>
    <property type="match status" value="1"/>
</dbReference>
<dbReference type="EMBL" id="JBFXLU010000007">
    <property type="protein sequence ID" value="KAL2856487.1"/>
    <property type="molecule type" value="Genomic_DNA"/>
</dbReference>
<gene>
    <name evidence="2" type="ORF">BJY01DRAFT_242826</name>
</gene>
<feature type="domain" description="Cyanovirin-N" evidence="1">
    <location>
        <begin position="2"/>
        <end position="105"/>
    </location>
</feature>
<reference evidence="2 3" key="1">
    <citation type="submission" date="2024-07" db="EMBL/GenBank/DDBJ databases">
        <title>Section-level genome sequencing and comparative genomics of Aspergillus sections Usti and Cavernicolus.</title>
        <authorList>
            <consortium name="Lawrence Berkeley National Laboratory"/>
            <person name="Nybo J.L."/>
            <person name="Vesth T.C."/>
            <person name="Theobald S."/>
            <person name="Frisvad J.C."/>
            <person name="Larsen T.O."/>
            <person name="Kjaerboelling I."/>
            <person name="Rothschild-Mancinelli K."/>
            <person name="Lyhne E.K."/>
            <person name="Kogle M.E."/>
            <person name="Barry K."/>
            <person name="Clum A."/>
            <person name="Na H."/>
            <person name="Ledsgaard L."/>
            <person name="Lin J."/>
            <person name="Lipzen A."/>
            <person name="Kuo A."/>
            <person name="Riley R."/>
            <person name="Mondo S."/>
            <person name="Labutti K."/>
            <person name="Haridas S."/>
            <person name="Pangalinan J."/>
            <person name="Salamov A.A."/>
            <person name="Simmons B.A."/>
            <person name="Magnuson J.K."/>
            <person name="Chen J."/>
            <person name="Drula E."/>
            <person name="Henrissat B."/>
            <person name="Wiebenga A."/>
            <person name="Lubbers R.J."/>
            <person name="Gomes A.C."/>
            <person name="Makela M.R."/>
            <person name="Stajich J."/>
            <person name="Grigoriev I.V."/>
            <person name="Mortensen U.H."/>
            <person name="De Vries R.P."/>
            <person name="Baker S.E."/>
            <person name="Andersen M.R."/>
        </authorList>
    </citation>
    <scope>NUCLEOTIDE SEQUENCE [LARGE SCALE GENOMIC DNA]</scope>
    <source>
        <strain evidence="2 3">CBS 123904</strain>
    </source>
</reference>
<sequence>MSFHQSAREIRVEDGHRLVAELQQEDGEFVHAEINLNDILGNNDGHFEWAGGGFSDSAEDIHFEIEGDDGVPILRSRLKNADGDDVYADINLAERIGNNNGHFHFE</sequence>